<keyword evidence="2" id="KW-1185">Reference proteome</keyword>
<organism evidence="1 2">
    <name type="scientific">Physcomitrium patens</name>
    <name type="common">Spreading-leaved earth moss</name>
    <name type="synonym">Physcomitrella patens</name>
    <dbReference type="NCBI Taxonomy" id="3218"/>
    <lineage>
        <taxon>Eukaryota</taxon>
        <taxon>Viridiplantae</taxon>
        <taxon>Streptophyta</taxon>
        <taxon>Embryophyta</taxon>
        <taxon>Bryophyta</taxon>
        <taxon>Bryophytina</taxon>
        <taxon>Bryopsida</taxon>
        <taxon>Funariidae</taxon>
        <taxon>Funariales</taxon>
        <taxon>Funariaceae</taxon>
        <taxon>Physcomitrium</taxon>
    </lineage>
</organism>
<gene>
    <name evidence="1" type="primary">LOC112295502</name>
</gene>
<dbReference type="AlphaFoldDB" id="A0A7I4BK11"/>
<reference evidence="1 2" key="1">
    <citation type="journal article" date="2008" name="Science">
        <title>The Physcomitrella genome reveals evolutionary insights into the conquest of land by plants.</title>
        <authorList>
            <person name="Rensing S."/>
            <person name="Lang D."/>
            <person name="Zimmer A."/>
            <person name="Terry A."/>
            <person name="Salamov A."/>
            <person name="Shapiro H."/>
            <person name="Nishiyama T."/>
            <person name="Perroud P.-F."/>
            <person name="Lindquist E."/>
            <person name="Kamisugi Y."/>
            <person name="Tanahashi T."/>
            <person name="Sakakibara K."/>
            <person name="Fujita T."/>
            <person name="Oishi K."/>
            <person name="Shin-I T."/>
            <person name="Kuroki Y."/>
            <person name="Toyoda A."/>
            <person name="Suzuki Y."/>
            <person name="Hashimoto A."/>
            <person name="Yamaguchi K."/>
            <person name="Sugano A."/>
            <person name="Kohara Y."/>
            <person name="Fujiyama A."/>
            <person name="Anterola A."/>
            <person name="Aoki S."/>
            <person name="Ashton N."/>
            <person name="Barbazuk W.B."/>
            <person name="Barker E."/>
            <person name="Bennetzen J."/>
            <person name="Bezanilla M."/>
            <person name="Blankenship R."/>
            <person name="Cho S.H."/>
            <person name="Dutcher S."/>
            <person name="Estelle M."/>
            <person name="Fawcett J.A."/>
            <person name="Gundlach H."/>
            <person name="Hanada K."/>
            <person name="Heyl A."/>
            <person name="Hicks K.A."/>
            <person name="Hugh J."/>
            <person name="Lohr M."/>
            <person name="Mayer K."/>
            <person name="Melkozernov A."/>
            <person name="Murata T."/>
            <person name="Nelson D."/>
            <person name="Pils B."/>
            <person name="Prigge M."/>
            <person name="Reiss B."/>
            <person name="Renner T."/>
            <person name="Rombauts S."/>
            <person name="Rushton P."/>
            <person name="Sanderfoot A."/>
            <person name="Schween G."/>
            <person name="Shiu S.-H."/>
            <person name="Stueber K."/>
            <person name="Theodoulou F.L."/>
            <person name="Tu H."/>
            <person name="Van de Peer Y."/>
            <person name="Verrier P.J."/>
            <person name="Waters E."/>
            <person name="Wood A."/>
            <person name="Yang L."/>
            <person name="Cove D."/>
            <person name="Cuming A."/>
            <person name="Hasebe M."/>
            <person name="Lucas S."/>
            <person name="Mishler D.B."/>
            <person name="Reski R."/>
            <person name="Grigoriev I."/>
            <person name="Quatrano R.S."/>
            <person name="Boore J.L."/>
        </authorList>
    </citation>
    <scope>NUCLEOTIDE SEQUENCE [LARGE SCALE GENOMIC DNA]</scope>
    <source>
        <strain evidence="1 2">cv. Gransden 2004</strain>
    </source>
</reference>
<reference evidence="1" key="3">
    <citation type="submission" date="2020-12" db="UniProtKB">
        <authorList>
            <consortium name="EnsemblPlants"/>
        </authorList>
    </citation>
    <scope>IDENTIFICATION</scope>
</reference>
<proteinExistence type="predicted"/>
<name>A0A7I4BK11_PHYPA</name>
<reference evidence="1 2" key="2">
    <citation type="journal article" date="2018" name="Plant J.">
        <title>The Physcomitrella patens chromosome-scale assembly reveals moss genome structure and evolution.</title>
        <authorList>
            <person name="Lang D."/>
            <person name="Ullrich K.K."/>
            <person name="Murat F."/>
            <person name="Fuchs J."/>
            <person name="Jenkins J."/>
            <person name="Haas F.B."/>
            <person name="Piednoel M."/>
            <person name="Gundlach H."/>
            <person name="Van Bel M."/>
            <person name="Meyberg R."/>
            <person name="Vives C."/>
            <person name="Morata J."/>
            <person name="Symeonidi A."/>
            <person name="Hiss M."/>
            <person name="Muchero W."/>
            <person name="Kamisugi Y."/>
            <person name="Saleh O."/>
            <person name="Blanc G."/>
            <person name="Decker E.L."/>
            <person name="van Gessel N."/>
            <person name="Grimwood J."/>
            <person name="Hayes R.D."/>
            <person name="Graham S.W."/>
            <person name="Gunter L.E."/>
            <person name="McDaniel S.F."/>
            <person name="Hoernstein S.N.W."/>
            <person name="Larsson A."/>
            <person name="Li F.W."/>
            <person name="Perroud P.F."/>
            <person name="Phillips J."/>
            <person name="Ranjan P."/>
            <person name="Rokshar D.S."/>
            <person name="Rothfels C.J."/>
            <person name="Schneider L."/>
            <person name="Shu S."/>
            <person name="Stevenson D.W."/>
            <person name="Thummler F."/>
            <person name="Tillich M."/>
            <person name="Villarreal Aguilar J.C."/>
            <person name="Widiez T."/>
            <person name="Wong G.K."/>
            <person name="Wymore A."/>
            <person name="Zhang Y."/>
            <person name="Zimmer A.D."/>
            <person name="Quatrano R.S."/>
            <person name="Mayer K.F.X."/>
            <person name="Goodstein D."/>
            <person name="Casacuberta J.M."/>
            <person name="Vandepoele K."/>
            <person name="Reski R."/>
            <person name="Cuming A.C."/>
            <person name="Tuskan G.A."/>
            <person name="Maumus F."/>
            <person name="Salse J."/>
            <person name="Schmutz J."/>
            <person name="Rensing S.A."/>
        </authorList>
    </citation>
    <scope>NUCLEOTIDE SEQUENCE [LARGE SCALE GENOMIC DNA]</scope>
    <source>
        <strain evidence="1 2">cv. Gransden 2004</strain>
    </source>
</reference>
<dbReference type="Proteomes" id="UP000006727">
    <property type="component" value="Chromosome 18"/>
</dbReference>
<dbReference type="EnsemblPlants" id="Pp3c18_4770V3.3">
    <property type="protein sequence ID" value="Pp3c18_4770V3.3"/>
    <property type="gene ID" value="Pp3c18_4770"/>
</dbReference>
<dbReference type="Gramene" id="Pp3c18_4770V3.3">
    <property type="protein sequence ID" value="Pp3c18_4770V3.3"/>
    <property type="gene ID" value="Pp3c18_4770"/>
</dbReference>
<dbReference type="EMBL" id="ABEU02000018">
    <property type="status" value="NOT_ANNOTATED_CDS"/>
    <property type="molecule type" value="Genomic_DNA"/>
</dbReference>
<evidence type="ECO:0000313" key="1">
    <source>
        <dbReference type="EnsemblPlants" id="Pp3c18_4770V3.3"/>
    </source>
</evidence>
<accession>A0A7I4BK11</accession>
<sequence>MVVVHQAKSSGNGFKREDVDAQLPVDVELSLGHRIAMSLEVCRYDNEWSMSGGAFCFARCPAR</sequence>
<protein>
    <submittedName>
        <fullName evidence="1">Uncharacterized protein</fullName>
    </submittedName>
</protein>
<evidence type="ECO:0000313" key="2">
    <source>
        <dbReference type="Proteomes" id="UP000006727"/>
    </source>
</evidence>